<dbReference type="SUPFAM" id="SSF143631">
    <property type="entry name" value="ApbE-like"/>
    <property type="match status" value="1"/>
</dbReference>
<dbReference type="RefSeq" id="WP_013597432.1">
    <property type="nucleotide sequence ID" value="NC_015144.1"/>
</dbReference>
<dbReference type="eggNOG" id="COG1477">
    <property type="taxonomic scope" value="Bacteria"/>
</dbReference>
<keyword evidence="3 10" id="KW-0285">Flavoprotein</keyword>
<evidence type="ECO:0000256" key="5">
    <source>
        <dbReference type="ARBA" id="ARBA00022723"/>
    </source>
</evidence>
<name>F0NY49_WEEVC</name>
<keyword evidence="13" id="KW-1185">Reference proteome</keyword>
<organism evidence="12 13">
    <name type="scientific">Weeksella virosa (strain ATCC 43766 / DSM 16922 / JCM 21250 / CCUG 30538 / CDC 9751 / IAM 14551 / NBRC 16016 / NCTC 11634 / CL345/78)</name>
    <dbReference type="NCBI Taxonomy" id="865938"/>
    <lineage>
        <taxon>Bacteria</taxon>
        <taxon>Pseudomonadati</taxon>
        <taxon>Bacteroidota</taxon>
        <taxon>Flavobacteriia</taxon>
        <taxon>Flavobacteriales</taxon>
        <taxon>Weeksellaceae</taxon>
        <taxon>Weeksella</taxon>
    </lineage>
</organism>
<evidence type="ECO:0000256" key="3">
    <source>
        <dbReference type="ARBA" id="ARBA00022630"/>
    </source>
</evidence>
<feature type="binding site" evidence="11">
    <location>
        <position position="182"/>
    </location>
    <ligand>
        <name>Mg(2+)</name>
        <dbReference type="ChEBI" id="CHEBI:18420"/>
    </ligand>
</feature>
<reference evidence="12 13" key="1">
    <citation type="journal article" date="2011" name="Stand. Genomic Sci.">
        <title>Complete genome sequence of Weeksella virosa type strain (9751).</title>
        <authorList>
            <person name="Lang E."/>
            <person name="Teshima H."/>
            <person name="Lucas S."/>
            <person name="Lapidus A."/>
            <person name="Hammon N."/>
            <person name="Deshpande S."/>
            <person name="Nolan M."/>
            <person name="Cheng J.F."/>
            <person name="Pitluck S."/>
            <person name="Liolios K."/>
            <person name="Pagani I."/>
            <person name="Mikhailova N."/>
            <person name="Ivanova N."/>
            <person name="Mavromatis K."/>
            <person name="Pati A."/>
            <person name="Tapia R."/>
            <person name="Han C."/>
            <person name="Goodwin L."/>
            <person name="Chen A."/>
            <person name="Palaniappan K."/>
            <person name="Land M."/>
            <person name="Hauser L."/>
            <person name="Chang Y.J."/>
            <person name="Jeffries C.D."/>
            <person name="Brambilla E.M."/>
            <person name="Kopitz M."/>
            <person name="Rohde M."/>
            <person name="Goker M."/>
            <person name="Tindall B.J."/>
            <person name="Detter J.C."/>
            <person name="Woyke T."/>
            <person name="Bristow J."/>
            <person name="Eisen J.A."/>
            <person name="Markowitz V."/>
            <person name="Hugenholtz P."/>
            <person name="Klenk H.P."/>
            <person name="Kyrpides N.C."/>
        </authorList>
    </citation>
    <scope>NUCLEOTIDE SEQUENCE [LARGE SCALE GENOMIC DNA]</scope>
    <source>
        <strain evidence="13">ATCC 43766 / DSM 16922 / JCM 21250 / NBRC 16016 / NCTC 11634 / CL345/78</strain>
    </source>
</reference>
<dbReference type="InterPro" id="IPR003374">
    <property type="entry name" value="ApbE-like_sf"/>
</dbReference>
<evidence type="ECO:0000256" key="10">
    <source>
        <dbReference type="PIRNR" id="PIRNR006268"/>
    </source>
</evidence>
<keyword evidence="6 10" id="KW-0274">FAD</keyword>
<dbReference type="PANTHER" id="PTHR30040">
    <property type="entry name" value="THIAMINE BIOSYNTHESIS LIPOPROTEIN APBE"/>
    <property type="match status" value="1"/>
</dbReference>
<dbReference type="HOGENOM" id="CLU_044403_1_0_10"/>
<dbReference type="GO" id="GO:0016740">
    <property type="term" value="F:transferase activity"/>
    <property type="evidence" value="ECO:0007669"/>
    <property type="project" value="UniProtKB-UniRule"/>
</dbReference>
<evidence type="ECO:0000256" key="11">
    <source>
        <dbReference type="PIRSR" id="PIRSR006268-2"/>
    </source>
</evidence>
<dbReference type="Proteomes" id="UP000008641">
    <property type="component" value="Chromosome"/>
</dbReference>
<feature type="binding site" evidence="11">
    <location>
        <position position="298"/>
    </location>
    <ligand>
        <name>Mg(2+)</name>
        <dbReference type="ChEBI" id="CHEBI:18420"/>
    </ligand>
</feature>
<reference evidence="13" key="2">
    <citation type="journal article" date="2011" name="Stand. Genomic Sci.">
        <title>Complete genome sequence of Weeksella virosa type strain (9751T).</title>
        <authorList>
            <person name="Lang E."/>
            <person name="Teshima H."/>
            <person name="Lucas S."/>
            <person name="Lapidus A."/>
            <person name="Hammon N."/>
            <person name="Deshpande S."/>
            <person name="Nolan M."/>
            <person name="Cheng J."/>
            <person name="Pitluck S."/>
            <person name="Liolios K."/>
            <person name="Pagani I."/>
            <person name="Mikhailova N."/>
            <person name="Ivanova N."/>
            <person name="Mavromatis K."/>
            <person name="Pati A."/>
            <person name="Tapia R."/>
            <person name="Han C."/>
            <person name="Goodwin L."/>
            <person name="Chen A."/>
            <person name="Palaniappan K."/>
            <person name="Land M."/>
            <person name="Hauser L."/>
            <person name="Chang Y."/>
            <person name="Jeffries C."/>
            <person name="Brambilla E."/>
            <person name="Kopitz M."/>
            <person name="Rohde M."/>
            <person name="Goker M."/>
            <person name="Tindall B."/>
            <person name="Detter J."/>
            <person name="Woyke T."/>
            <person name="Bristow J."/>
            <person name="Eisen J."/>
            <person name="Markowitz V."/>
            <person name="Hugenholtz P."/>
            <person name="Klenk H."/>
            <person name="Kyrpides N."/>
        </authorList>
    </citation>
    <scope>NUCLEOTIDE SEQUENCE [LARGE SCALE GENOMIC DNA]</scope>
    <source>
        <strain evidence="13">ATCC 43766 / DSM 16922 / JCM 21250 / NBRC 16016 / NCTC 11634 / CL345/78</strain>
    </source>
</reference>
<sequence>MLLKKSHITSKSGSIIIGLLFIFLANFSYSQDKKLIEKSALIMGSTFHISVVSEDSIHTNIAIDEAFEEMKRIEFLISEWIPETQISQVNQQAGIRPVKVDFEVFKLTQRALQYSKLSNGAFDISIAAMDRIWDFSGFMDSLPSPIEIKQSVRNVDYQKILLNPQDTTIFLKDIGMKIGFGSIGKSYAADKAKEVLQAKGIEAGIVNASGDMAIWGKPIDEKEWKIGIKNPFKRHGIAKVLRINNSSIATSGSYEKFVEINDTRYGHIINPKTGMPSTGLTSVTVYGPSAEFANALSTSIMVMGKKKGKKLLKKFTQYKGVFITDSGKIIKI</sequence>
<keyword evidence="12" id="KW-0449">Lipoprotein</keyword>
<evidence type="ECO:0000256" key="1">
    <source>
        <dbReference type="ARBA" id="ARBA00011955"/>
    </source>
</evidence>
<accession>F0NY49</accession>
<dbReference type="PIRSF" id="PIRSF006268">
    <property type="entry name" value="ApbE"/>
    <property type="match status" value="1"/>
</dbReference>
<evidence type="ECO:0000313" key="13">
    <source>
        <dbReference type="Proteomes" id="UP000008641"/>
    </source>
</evidence>
<evidence type="ECO:0000256" key="2">
    <source>
        <dbReference type="ARBA" id="ARBA00016337"/>
    </source>
</evidence>
<dbReference type="EC" id="2.7.1.180" evidence="1 10"/>
<evidence type="ECO:0000256" key="6">
    <source>
        <dbReference type="ARBA" id="ARBA00022827"/>
    </source>
</evidence>
<keyword evidence="7 10" id="KW-0460">Magnesium</keyword>
<evidence type="ECO:0000313" key="12">
    <source>
        <dbReference type="EMBL" id="ADX67040.1"/>
    </source>
</evidence>
<evidence type="ECO:0000256" key="9">
    <source>
        <dbReference type="ARBA" id="ARBA00048540"/>
    </source>
</evidence>
<dbReference type="PANTHER" id="PTHR30040:SF2">
    <property type="entry name" value="FAD:PROTEIN FMN TRANSFERASE"/>
    <property type="match status" value="1"/>
</dbReference>
<proteinExistence type="inferred from homology"/>
<dbReference type="InterPro" id="IPR024932">
    <property type="entry name" value="ApbE"/>
</dbReference>
<dbReference type="STRING" id="865938.Weevi_0319"/>
<keyword evidence="5 10" id="KW-0479">Metal-binding</keyword>
<keyword evidence="4 10" id="KW-0808">Transferase</keyword>
<dbReference type="KEGG" id="wvi:Weevi_0319"/>
<dbReference type="AlphaFoldDB" id="F0NY49"/>
<evidence type="ECO:0000256" key="8">
    <source>
        <dbReference type="ARBA" id="ARBA00031306"/>
    </source>
</evidence>
<evidence type="ECO:0000256" key="4">
    <source>
        <dbReference type="ARBA" id="ARBA00022679"/>
    </source>
</evidence>
<dbReference type="GO" id="GO:0046872">
    <property type="term" value="F:metal ion binding"/>
    <property type="evidence" value="ECO:0007669"/>
    <property type="project" value="UniProtKB-UniRule"/>
</dbReference>
<dbReference type="Gene3D" id="3.10.520.10">
    <property type="entry name" value="ApbE-like domains"/>
    <property type="match status" value="1"/>
</dbReference>
<dbReference type="Pfam" id="PF02424">
    <property type="entry name" value="ApbE"/>
    <property type="match status" value="1"/>
</dbReference>
<protein>
    <recommendedName>
        <fullName evidence="2 10">FAD:protein FMN transferase</fullName>
        <ecNumber evidence="1 10">2.7.1.180</ecNumber>
    </recommendedName>
    <alternativeName>
        <fullName evidence="8 10">Flavin transferase</fullName>
    </alternativeName>
</protein>
<dbReference type="EMBL" id="CP002455">
    <property type="protein sequence ID" value="ADX67040.1"/>
    <property type="molecule type" value="Genomic_DNA"/>
</dbReference>
<comment type="cofactor">
    <cofactor evidence="11">
        <name>Mg(2+)</name>
        <dbReference type="ChEBI" id="CHEBI:18420"/>
    </cofactor>
    <cofactor evidence="11">
        <name>Mn(2+)</name>
        <dbReference type="ChEBI" id="CHEBI:29035"/>
    </cofactor>
    <text evidence="11">Magnesium. Can also use manganese.</text>
</comment>
<comment type="similarity">
    <text evidence="10">Belongs to the ApbE family.</text>
</comment>
<evidence type="ECO:0000256" key="7">
    <source>
        <dbReference type="ARBA" id="ARBA00022842"/>
    </source>
</evidence>
<comment type="catalytic activity">
    <reaction evidence="9 10">
        <text>L-threonyl-[protein] + FAD = FMN-L-threonyl-[protein] + AMP + H(+)</text>
        <dbReference type="Rhea" id="RHEA:36847"/>
        <dbReference type="Rhea" id="RHEA-COMP:11060"/>
        <dbReference type="Rhea" id="RHEA-COMP:11061"/>
        <dbReference type="ChEBI" id="CHEBI:15378"/>
        <dbReference type="ChEBI" id="CHEBI:30013"/>
        <dbReference type="ChEBI" id="CHEBI:57692"/>
        <dbReference type="ChEBI" id="CHEBI:74257"/>
        <dbReference type="ChEBI" id="CHEBI:456215"/>
        <dbReference type="EC" id="2.7.1.180"/>
    </reaction>
</comment>
<gene>
    <name evidence="12" type="ordered locus">Weevi_0319</name>
</gene>